<dbReference type="EMBL" id="QPIX01000001">
    <property type="protein sequence ID" value="RCW28009.1"/>
    <property type="molecule type" value="Genomic_DNA"/>
</dbReference>
<protein>
    <submittedName>
        <fullName evidence="3">Uncharacterized protein DUF1127</fullName>
    </submittedName>
</protein>
<feature type="region of interest" description="Disordered" evidence="1">
    <location>
        <begin position="1"/>
        <end position="38"/>
    </location>
</feature>
<comment type="caution">
    <text evidence="3">The sequence shown here is derived from an EMBL/GenBank/DDBJ whole genome shotgun (WGS) entry which is preliminary data.</text>
</comment>
<evidence type="ECO:0000313" key="3">
    <source>
        <dbReference type="EMBL" id="RCW28009.1"/>
    </source>
</evidence>
<gene>
    <name evidence="3" type="ORF">DFR48_10117</name>
</gene>
<feature type="compositionally biased region" description="Low complexity" evidence="1">
    <location>
        <begin position="27"/>
        <end position="36"/>
    </location>
</feature>
<evidence type="ECO:0000259" key="2">
    <source>
        <dbReference type="Pfam" id="PF06568"/>
    </source>
</evidence>
<keyword evidence="4" id="KW-1185">Reference proteome</keyword>
<feature type="domain" description="YjiS-like" evidence="2">
    <location>
        <begin position="59"/>
        <end position="89"/>
    </location>
</feature>
<dbReference type="Proteomes" id="UP000252582">
    <property type="component" value="Unassembled WGS sequence"/>
</dbReference>
<dbReference type="InterPro" id="IPR009506">
    <property type="entry name" value="YjiS-like"/>
</dbReference>
<sequence length="109" mass="12177">MDNFDPGRTRPRQDVLALLPPGRDASTDTATDGTAAECPLDGSARAGSWLAGVVAFFLRMRKKQRTRRALYGLSDQTLKDIGVSRGQIDGDFDRYRRSRSYGLERLTRL</sequence>
<dbReference type="RefSeq" id="WP_114361148.1">
    <property type="nucleotide sequence ID" value="NZ_QPIX01000001.1"/>
</dbReference>
<name>A0A6I7HSZ6_9HYPH</name>
<accession>A0A6I7HSZ6</accession>
<feature type="compositionally biased region" description="Basic and acidic residues" evidence="1">
    <location>
        <begin position="1"/>
        <end position="13"/>
    </location>
</feature>
<dbReference type="AlphaFoldDB" id="A0A6I7HSZ6"/>
<reference evidence="3 4" key="1">
    <citation type="submission" date="2018-07" db="EMBL/GenBank/DDBJ databases">
        <title>Genomic Encyclopedia of Type Strains, Phase IV (KMG-IV): sequencing the most valuable type-strain genomes for metagenomic binning, comparative biology and taxonomic classification.</title>
        <authorList>
            <person name="Goeker M."/>
        </authorList>
    </citation>
    <scope>NUCLEOTIDE SEQUENCE [LARGE SCALE GENOMIC DNA]</scope>
    <source>
        <strain evidence="3 4">DSM 25528</strain>
    </source>
</reference>
<proteinExistence type="predicted"/>
<organism evidence="3 4">
    <name type="scientific">Ciceribacter lividus</name>
    <dbReference type="NCBI Taxonomy" id="1197950"/>
    <lineage>
        <taxon>Bacteria</taxon>
        <taxon>Pseudomonadati</taxon>
        <taxon>Pseudomonadota</taxon>
        <taxon>Alphaproteobacteria</taxon>
        <taxon>Hyphomicrobiales</taxon>
        <taxon>Rhizobiaceae</taxon>
        <taxon>Ciceribacter</taxon>
    </lineage>
</organism>
<dbReference type="Pfam" id="PF06568">
    <property type="entry name" value="YjiS-like"/>
    <property type="match status" value="1"/>
</dbReference>
<evidence type="ECO:0000256" key="1">
    <source>
        <dbReference type="SAM" id="MobiDB-lite"/>
    </source>
</evidence>
<evidence type="ECO:0000313" key="4">
    <source>
        <dbReference type="Proteomes" id="UP000252582"/>
    </source>
</evidence>